<dbReference type="RefSeq" id="WP_263847039.1">
    <property type="nucleotide sequence ID" value="NZ_JAOWKW010000002.1"/>
</dbReference>
<comment type="caution">
    <text evidence="3">The sequence shown here is derived from an EMBL/GenBank/DDBJ whole genome shotgun (WGS) entry which is preliminary data.</text>
</comment>
<accession>A0ABT2ZVI9</accession>
<reference evidence="3 4" key="1">
    <citation type="submission" date="2022-10" db="EMBL/GenBank/DDBJ databases">
        <title>Sinirhodobacter sp. nov., isolated from ocean surface sediments.</title>
        <authorList>
            <person name="He W."/>
            <person name="Wang L."/>
            <person name="Zhang D.-F."/>
        </authorList>
    </citation>
    <scope>NUCLEOTIDE SEQUENCE [LARGE SCALE GENOMIC DNA]</scope>
    <source>
        <strain evidence="3 4">WL0115</strain>
    </source>
</reference>
<evidence type="ECO:0000256" key="2">
    <source>
        <dbReference type="SAM" id="SignalP"/>
    </source>
</evidence>
<feature type="chain" id="PRO_5047059844" evidence="2">
    <location>
        <begin position="32"/>
        <end position="703"/>
    </location>
</feature>
<keyword evidence="4" id="KW-1185">Reference proteome</keyword>
<name>A0ABT2ZVI9_9RHOB</name>
<dbReference type="Pfam" id="PF06082">
    <property type="entry name" value="YjbH"/>
    <property type="match status" value="1"/>
</dbReference>
<dbReference type="Proteomes" id="UP001526166">
    <property type="component" value="Unassembled WGS sequence"/>
</dbReference>
<dbReference type="InterPro" id="IPR010344">
    <property type="entry name" value="YbjH"/>
</dbReference>
<evidence type="ECO:0000256" key="1">
    <source>
        <dbReference type="SAM" id="MobiDB-lite"/>
    </source>
</evidence>
<evidence type="ECO:0000313" key="4">
    <source>
        <dbReference type="Proteomes" id="UP001526166"/>
    </source>
</evidence>
<evidence type="ECO:0000313" key="3">
    <source>
        <dbReference type="EMBL" id="MCV2877763.1"/>
    </source>
</evidence>
<feature type="signal peptide" evidence="2">
    <location>
        <begin position="1"/>
        <end position="31"/>
    </location>
</feature>
<protein>
    <submittedName>
        <fullName evidence="3">YjbH domain-containing protein</fullName>
    </submittedName>
</protein>
<feature type="region of interest" description="Disordered" evidence="1">
    <location>
        <begin position="270"/>
        <end position="292"/>
    </location>
</feature>
<keyword evidence="2" id="KW-0732">Signal</keyword>
<organism evidence="3 4">
    <name type="scientific">Sedimentimonas flavescens</name>
    <dbReference type="NCBI Taxonomy" id="2851012"/>
    <lineage>
        <taxon>Bacteria</taxon>
        <taxon>Pseudomonadati</taxon>
        <taxon>Pseudomonadota</taxon>
        <taxon>Alphaproteobacteria</taxon>
        <taxon>Rhodobacterales</taxon>
        <taxon>Rhodobacter group</taxon>
        <taxon>Sedimentimonas</taxon>
    </lineage>
</organism>
<sequence length="703" mass="75752">MARKVSKIAQISTLALIAGSLPMAFETPAHAETTIGWSLGTYGAPGLIDMPTAEVIKDGELVTSVYGYGKTARGNFSFQIAPQLTAVLRVSTEDGMADDGTALRDRGFDLHWQVLNENGMRPALAIGLRDLMGGGIHGSEYIVATKTLNPSLRGTVGLGWGRLGSEGGFGGGSRPVSDPTGGLNSEAWFRGPAAVFAGLAWQANDKLTLKAEYSSDAYEAETAAVGFDRKSSLNFGADYKINSMVKLSGYYLAGSEVGLQLTVALDPRHPPAPSGLEKAPLPVRPRPAPAADPDGWSGAWTADPTAQPAIQTAVADALRKDGQILDSMQLSADSVNVRVRNQIYAAPPQAIGHTARVLTRALPPSVETITVTQVSNGMPTSSVTFRRSDLERLENTQAGEILAATQIGEAETAGAYVPTEGLYPRLQFGLRPYAEFSTYEKDADLYADMGVELSARYEITPGLILSGAINQKIFGNLDEQTKVSTSTAPHVRSDIAEYQKHGDLALQRLTLAWYSRPAENLYSRVTVGYLEQMYGGVSGEILWKPVDSRLAFGGELNWVKQRAYDQRFEFLDYDTVSGHLSAYYDFGAGVTGSVDVGRYLAEDWGATFSVDRELANGWSVSAFATITDMSSDEFGPGAFDKGVKLRIPLSWATGKPSLATFTPTIRPYVGDGGARVEVDGRLYQSVRNTHMGALYEDWGRFWR</sequence>
<proteinExistence type="predicted"/>
<gene>
    <name evidence="3" type="ORF">OE699_02770</name>
</gene>
<dbReference type="EMBL" id="JAOWKW010000002">
    <property type="protein sequence ID" value="MCV2877763.1"/>
    <property type="molecule type" value="Genomic_DNA"/>
</dbReference>